<dbReference type="EMBL" id="PZZH01000004">
    <property type="protein sequence ID" value="PTN72622.1"/>
    <property type="molecule type" value="Genomic_DNA"/>
</dbReference>
<dbReference type="AlphaFoldDB" id="A0A1Q1FZA5"/>
<proteinExistence type="predicted"/>
<organism evidence="1 3">
    <name type="scientific">Enterococcus faecalis</name>
    <name type="common">Streptococcus faecalis</name>
    <dbReference type="NCBI Taxonomy" id="1351"/>
    <lineage>
        <taxon>Bacteria</taxon>
        <taxon>Bacillati</taxon>
        <taxon>Bacillota</taxon>
        <taxon>Bacilli</taxon>
        <taxon>Lactobacillales</taxon>
        <taxon>Enterococcaceae</taxon>
        <taxon>Enterococcus</taxon>
    </lineage>
</organism>
<sequence>MSMEIRELIIIEDPCFYQYTTIKELESFNTSELTIALSVLRKEQRRLKEKVYHSGSGDQVDKNNVKLINKYRANLEKLLFIKQGYIPDAITQNMIDTLIKNNKKSIQKIQKG</sequence>
<geneLocation type="plasmid" evidence="2 4">
    <name>unnamed1</name>
</geneLocation>
<gene>
    <name evidence="1" type="ORF">DAI13_17650</name>
    <name evidence="2" type="ORF">P0083_16010</name>
</gene>
<dbReference type="Proteomes" id="UP000244140">
    <property type="component" value="Unassembled WGS sequence"/>
</dbReference>
<evidence type="ECO:0000313" key="2">
    <source>
        <dbReference type="EMBL" id="WER44311.1"/>
    </source>
</evidence>
<evidence type="ECO:0000313" key="4">
    <source>
        <dbReference type="Proteomes" id="UP001222182"/>
    </source>
</evidence>
<dbReference type="RefSeq" id="WP_002369929.1">
    <property type="nucleotide sequence ID" value="NZ_CABEGK010000037.1"/>
</dbReference>
<evidence type="ECO:0000313" key="1">
    <source>
        <dbReference type="EMBL" id="PTN72622.1"/>
    </source>
</evidence>
<evidence type="ECO:0000313" key="3">
    <source>
        <dbReference type="Proteomes" id="UP000244140"/>
    </source>
</evidence>
<accession>A0A1Q1FZA5</accession>
<dbReference type="EMBL" id="CP119529">
    <property type="protein sequence ID" value="WER44311.1"/>
    <property type="molecule type" value="Genomic_DNA"/>
</dbReference>
<protein>
    <submittedName>
        <fullName evidence="1">Uncharacterized protein</fullName>
    </submittedName>
</protein>
<reference evidence="1 3" key="1">
    <citation type="submission" date="2018-04" db="EMBL/GenBank/DDBJ databases">
        <authorList>
            <person name="Van Tyne D."/>
        </authorList>
    </citation>
    <scope>NUCLEOTIDE SEQUENCE [LARGE SCALE GENOMIC DNA]</scope>
    <source>
        <strain evidence="1 3">B2535</strain>
    </source>
</reference>
<reference evidence="2 4" key="2">
    <citation type="submission" date="2023-03" db="EMBL/GenBank/DDBJ databases">
        <title>Complete genome sequence of an Enterococcus faecalis urinary isolate.</title>
        <authorList>
            <person name="Brauer A.L."/>
            <person name="Armbruster C.E."/>
        </authorList>
    </citation>
    <scope>NUCLEOTIDE SEQUENCE [LARGE SCALE GENOMIC DNA]</scope>
    <source>
        <strain evidence="2 4">3143</strain>
        <plasmid evidence="2 4">unnamed1</plasmid>
    </source>
</reference>
<name>A0A1Q1FZA5_ENTFL</name>
<keyword evidence="2" id="KW-0614">Plasmid</keyword>
<dbReference type="Proteomes" id="UP001222182">
    <property type="component" value="Plasmid unnamed1"/>
</dbReference>